<evidence type="ECO:0000313" key="1">
    <source>
        <dbReference type="EMBL" id="MCH94942.1"/>
    </source>
</evidence>
<protein>
    <submittedName>
        <fullName evidence="1">Uncharacterized protein</fullName>
    </submittedName>
</protein>
<feature type="non-terminal residue" evidence="1">
    <location>
        <position position="69"/>
    </location>
</feature>
<gene>
    <name evidence="1" type="ORF">A2U01_0015913</name>
</gene>
<reference evidence="1 2" key="1">
    <citation type="journal article" date="2018" name="Front. Plant Sci.">
        <title>Red Clover (Trifolium pratense) and Zigzag Clover (T. medium) - A Picture of Genomic Similarities and Differences.</title>
        <authorList>
            <person name="Dluhosova J."/>
            <person name="Istvanek J."/>
            <person name="Nedelnik J."/>
            <person name="Repkova J."/>
        </authorList>
    </citation>
    <scope>NUCLEOTIDE SEQUENCE [LARGE SCALE GENOMIC DNA]</scope>
    <source>
        <strain evidence="2">cv. 10/8</strain>
        <tissue evidence="1">Leaf</tissue>
    </source>
</reference>
<proteinExistence type="predicted"/>
<dbReference type="EMBL" id="LXQA010028539">
    <property type="protein sequence ID" value="MCH94942.1"/>
    <property type="molecule type" value="Genomic_DNA"/>
</dbReference>
<name>A0A392N5T5_9FABA</name>
<sequence>MLFRAFVVLVLFMDARKQERQASRVASLVETSLLLVWRFVLLSGLLQIQQSPWESTFNDVVVLLSSNKV</sequence>
<accession>A0A392N5T5</accession>
<comment type="caution">
    <text evidence="1">The sequence shown here is derived from an EMBL/GenBank/DDBJ whole genome shotgun (WGS) entry which is preliminary data.</text>
</comment>
<dbReference type="Proteomes" id="UP000265520">
    <property type="component" value="Unassembled WGS sequence"/>
</dbReference>
<evidence type="ECO:0000313" key="2">
    <source>
        <dbReference type="Proteomes" id="UP000265520"/>
    </source>
</evidence>
<dbReference type="AlphaFoldDB" id="A0A392N5T5"/>
<keyword evidence="2" id="KW-1185">Reference proteome</keyword>
<organism evidence="1 2">
    <name type="scientific">Trifolium medium</name>
    <dbReference type="NCBI Taxonomy" id="97028"/>
    <lineage>
        <taxon>Eukaryota</taxon>
        <taxon>Viridiplantae</taxon>
        <taxon>Streptophyta</taxon>
        <taxon>Embryophyta</taxon>
        <taxon>Tracheophyta</taxon>
        <taxon>Spermatophyta</taxon>
        <taxon>Magnoliopsida</taxon>
        <taxon>eudicotyledons</taxon>
        <taxon>Gunneridae</taxon>
        <taxon>Pentapetalae</taxon>
        <taxon>rosids</taxon>
        <taxon>fabids</taxon>
        <taxon>Fabales</taxon>
        <taxon>Fabaceae</taxon>
        <taxon>Papilionoideae</taxon>
        <taxon>50 kb inversion clade</taxon>
        <taxon>NPAAA clade</taxon>
        <taxon>Hologalegina</taxon>
        <taxon>IRL clade</taxon>
        <taxon>Trifolieae</taxon>
        <taxon>Trifolium</taxon>
    </lineage>
</organism>